<dbReference type="EC" id="4.2.1.2" evidence="4"/>
<organism evidence="7 8">
    <name type="scientific">Weissella cibaria</name>
    <dbReference type="NCBI Taxonomy" id="137591"/>
    <lineage>
        <taxon>Bacteria</taxon>
        <taxon>Bacillati</taxon>
        <taxon>Bacillota</taxon>
        <taxon>Bacilli</taxon>
        <taxon>Lactobacillales</taxon>
        <taxon>Lactobacillaceae</taxon>
        <taxon>Weissella</taxon>
    </lineage>
</organism>
<dbReference type="InterPro" id="IPR020557">
    <property type="entry name" value="Fumarate_lyase_CS"/>
</dbReference>
<evidence type="ECO:0000313" key="7">
    <source>
        <dbReference type="EMBL" id="KIU25313.1"/>
    </source>
</evidence>
<dbReference type="Pfam" id="PF00206">
    <property type="entry name" value="Lyase_1"/>
    <property type="match status" value="1"/>
</dbReference>
<comment type="miscellaneous">
    <text evidence="4">There are 2 substrate-binding sites: the catalytic A site, and the non-catalytic B site that may play a role in the transfer of substrate or product between the active site and the solvent. Alternatively, the B site may bind allosteric effectors.</text>
</comment>
<evidence type="ECO:0000256" key="4">
    <source>
        <dbReference type="HAMAP-Rule" id="MF_00743"/>
    </source>
</evidence>
<dbReference type="HAMAP" id="MF_00743">
    <property type="entry name" value="FumaraseC"/>
    <property type="match status" value="1"/>
</dbReference>
<reference evidence="7" key="1">
    <citation type="journal article" date="2015" name="Microbiology (Mosc.)">
        <title>Genomics of the Weissella cibaria species with an examination of its metabolic traits.</title>
        <authorList>
            <person name="Lynch K.M."/>
            <person name="Lucid A."/>
            <person name="Arendt E.K."/>
            <person name="Sleator R.D."/>
            <person name="Lucey B."/>
            <person name="Coffey A."/>
        </authorList>
    </citation>
    <scope>NUCLEOTIDE SEQUENCE [LARGE SCALE GENOMIC DNA]</scope>
    <source>
        <strain evidence="7">AB3b</strain>
    </source>
</reference>
<keyword evidence="4" id="KW-0963">Cytoplasm</keyword>
<dbReference type="Gene3D" id="1.10.40.30">
    <property type="entry name" value="Fumarase/aspartase (C-terminal domain)"/>
    <property type="match status" value="1"/>
</dbReference>
<dbReference type="GO" id="GO:0008797">
    <property type="term" value="F:aspartate ammonia-lyase activity"/>
    <property type="evidence" value="ECO:0007669"/>
    <property type="project" value="UniProtKB-EC"/>
</dbReference>
<comment type="caution">
    <text evidence="7">The sequence shown here is derived from an EMBL/GenBank/DDBJ whole genome shotgun (WGS) entry which is preliminary data.</text>
</comment>
<feature type="active site" evidence="4">
    <location>
        <position position="314"/>
    </location>
</feature>
<feature type="domain" description="Fumarate lyase N-terminal" evidence="5">
    <location>
        <begin position="13"/>
        <end position="338"/>
    </location>
</feature>
<dbReference type="Gene3D" id="1.20.200.10">
    <property type="entry name" value="Fumarase/aspartase (Central domain)"/>
    <property type="match status" value="1"/>
</dbReference>
<dbReference type="AlphaFoldDB" id="A0A0D1JVP3"/>
<dbReference type="SUPFAM" id="SSF48557">
    <property type="entry name" value="L-aspartase-like"/>
    <property type="match status" value="1"/>
</dbReference>
<dbReference type="PRINTS" id="PR00149">
    <property type="entry name" value="FUMRATELYASE"/>
</dbReference>
<feature type="binding site" evidence="4">
    <location>
        <begin position="136"/>
        <end position="138"/>
    </location>
    <ligand>
        <name>substrate</name>
    </ligand>
</feature>
<keyword evidence="4" id="KW-0816">Tricarboxylic acid cycle</keyword>
<proteinExistence type="inferred from homology"/>
<dbReference type="InterPro" id="IPR024083">
    <property type="entry name" value="Fumarase/histidase_N"/>
</dbReference>
<comment type="caution">
    <text evidence="4">Lacks conserved residue(s) required for the propagation of feature annotation.</text>
</comment>
<dbReference type="InterPro" id="IPR018951">
    <property type="entry name" value="Fumarase_C_C"/>
</dbReference>
<sequence>MSQEFRIESDAIGEVQVPVEAAWMAQTQRSLQNFPTGARMPLGIIRALLNIKRAAAMANKANGSLAADMADAIVATIDGLLQLDDVELRKDFPLSVYQTGSGTQTNMNTNEVVAHLASEQSGLQILPNDHVNMGQSSNDIFPTAMHIVAVEAVDNVEKSLAHLIDELRVKQDAFWETIKVGRTHLQDATPLTFGQELSGYISALKHNQANIDALRPQLYELAMGGTAVGTGLNANTELGKAIAATVSEVYGFPFTAESNKFYGLANHTAMNTVHGAFKSLAADLMKIGNDIRFLASGPRGGYGELSIPANEPGSSIMPGKVNPTQVEALTMAAVRVFGNDTTITMASSQGNFELNVFKPVMIDAFLESAELMAGTMTGFADRMIHGLDVKPARMRELLDNSLMTVTALSPHIGYHAAAEIAQAADKNGTTLKVAALESGDLTEEQYDEWMDFMAMTNLDRSNKE</sequence>
<evidence type="ECO:0000256" key="3">
    <source>
        <dbReference type="ARBA" id="ARBA00023239"/>
    </source>
</evidence>
<accession>A0A0D1JVP3</accession>
<dbReference type="GO" id="GO:0004333">
    <property type="term" value="F:fumarate hydratase activity"/>
    <property type="evidence" value="ECO:0007669"/>
    <property type="project" value="UniProtKB-UniRule"/>
</dbReference>
<evidence type="ECO:0000256" key="1">
    <source>
        <dbReference type="ARBA" id="ARBA00001494"/>
    </source>
</evidence>
<evidence type="ECO:0000256" key="2">
    <source>
        <dbReference type="ARBA" id="ARBA00009084"/>
    </source>
</evidence>
<feature type="domain" description="Fumarase C C-terminal" evidence="6">
    <location>
        <begin position="405"/>
        <end position="457"/>
    </location>
</feature>
<keyword evidence="3 4" id="KW-0456">Lyase</keyword>
<dbReference type="InterPro" id="IPR005677">
    <property type="entry name" value="Fum_hydII"/>
</dbReference>
<dbReference type="InterPro" id="IPR022761">
    <property type="entry name" value="Fumarate_lyase_N"/>
</dbReference>
<dbReference type="PRINTS" id="PR00145">
    <property type="entry name" value="ARGSUCLYASE"/>
</dbReference>
<feature type="binding site" evidence="4">
    <location>
        <position position="183"/>
    </location>
    <ligand>
        <name>substrate</name>
    </ligand>
</feature>
<evidence type="ECO:0000259" key="5">
    <source>
        <dbReference type="Pfam" id="PF00206"/>
    </source>
</evidence>
<feature type="binding site" evidence="4">
    <location>
        <begin position="320"/>
        <end position="322"/>
    </location>
    <ligand>
        <name>substrate</name>
    </ligand>
</feature>
<dbReference type="GO" id="GO:0006106">
    <property type="term" value="P:fumarate metabolic process"/>
    <property type="evidence" value="ECO:0007669"/>
    <property type="project" value="InterPro"/>
</dbReference>
<feature type="binding site" evidence="4">
    <location>
        <begin position="101"/>
        <end position="103"/>
    </location>
    <ligand>
        <name>substrate</name>
    </ligand>
</feature>
<comment type="function">
    <text evidence="4">Involved in the TCA cycle. Catalyzes the stereospecific interconversion of fumarate to L-malate.</text>
</comment>
<dbReference type="PANTHER" id="PTHR11444:SF1">
    <property type="entry name" value="FUMARATE HYDRATASE, MITOCHONDRIAL"/>
    <property type="match status" value="1"/>
</dbReference>
<dbReference type="GO" id="GO:0006108">
    <property type="term" value="P:malate metabolic process"/>
    <property type="evidence" value="ECO:0007669"/>
    <property type="project" value="TreeGrafter"/>
</dbReference>
<dbReference type="RefSeq" id="WP_043940716.1">
    <property type="nucleotide sequence ID" value="NZ_JWHT01000012.1"/>
</dbReference>
<dbReference type="PATRIC" id="fig|137591.24.peg.435"/>
<dbReference type="PROSITE" id="PS00163">
    <property type="entry name" value="FUMARATE_LYASES"/>
    <property type="match status" value="1"/>
</dbReference>
<dbReference type="Pfam" id="PF10415">
    <property type="entry name" value="FumaraseC_C"/>
    <property type="match status" value="1"/>
</dbReference>
<dbReference type="InterPro" id="IPR008948">
    <property type="entry name" value="L-Aspartase-like"/>
</dbReference>
<dbReference type="EMBL" id="JWHT01000012">
    <property type="protein sequence ID" value="KIU25313.1"/>
    <property type="molecule type" value="Genomic_DNA"/>
</dbReference>
<comment type="similarity">
    <text evidence="2 4">Belongs to the class-II fumarase/aspartase family. Fumarase subfamily.</text>
</comment>
<evidence type="ECO:0000259" key="6">
    <source>
        <dbReference type="Pfam" id="PF10415"/>
    </source>
</evidence>
<dbReference type="GO" id="GO:0006099">
    <property type="term" value="P:tricarboxylic acid cycle"/>
    <property type="evidence" value="ECO:0007669"/>
    <property type="project" value="UniProtKB-UniRule"/>
</dbReference>
<evidence type="ECO:0000313" key="8">
    <source>
        <dbReference type="Proteomes" id="UP000032289"/>
    </source>
</evidence>
<dbReference type="Proteomes" id="UP000032289">
    <property type="component" value="Unassembled WGS sequence"/>
</dbReference>
<dbReference type="UniPathway" id="UPA00223">
    <property type="reaction ID" value="UER01007"/>
</dbReference>
<dbReference type="FunFam" id="1.10.40.30:FF:000002">
    <property type="entry name" value="Fumarate hydratase class II"/>
    <property type="match status" value="1"/>
</dbReference>
<comment type="catalytic activity">
    <reaction evidence="4">
        <text>(S)-malate = fumarate + H2O</text>
        <dbReference type="Rhea" id="RHEA:12460"/>
        <dbReference type="ChEBI" id="CHEBI:15377"/>
        <dbReference type="ChEBI" id="CHEBI:15589"/>
        <dbReference type="ChEBI" id="CHEBI:29806"/>
        <dbReference type="EC" id="4.2.1.2"/>
    </reaction>
</comment>
<name>A0A0D1JVP3_9LACO</name>
<dbReference type="PANTHER" id="PTHR11444">
    <property type="entry name" value="ASPARTATEAMMONIA/ARGININOSUCCINATE/ADENYLOSUCCINATE LYASE"/>
    <property type="match status" value="1"/>
</dbReference>
<feature type="site" description="Important for catalytic activity" evidence="4">
    <location>
        <position position="327"/>
    </location>
</feature>
<comment type="pathway">
    <text evidence="4">Carbohydrate metabolism; tricarboxylic acid cycle; (S)-malate from fumarate: step 1/1.</text>
</comment>
<gene>
    <name evidence="4 7" type="primary">fumC</name>
    <name evidence="7" type="ORF">ab3b_00448</name>
</gene>
<feature type="binding site" evidence="4">
    <location>
        <position position="315"/>
    </location>
    <ligand>
        <name>substrate</name>
    </ligand>
</feature>
<dbReference type="InterPro" id="IPR000362">
    <property type="entry name" value="Fumarate_lyase_fam"/>
</dbReference>
<feature type="active site" description="Proton donor/acceptor" evidence="4">
    <location>
        <position position="184"/>
    </location>
</feature>
<comment type="catalytic activity">
    <reaction evidence="1">
        <text>L-aspartate = fumarate + NH4(+)</text>
        <dbReference type="Rhea" id="RHEA:16601"/>
        <dbReference type="ChEBI" id="CHEBI:28938"/>
        <dbReference type="ChEBI" id="CHEBI:29806"/>
        <dbReference type="ChEBI" id="CHEBI:29991"/>
        <dbReference type="EC" id="4.3.1.1"/>
    </reaction>
</comment>
<dbReference type="Gene3D" id="1.10.275.10">
    <property type="entry name" value="Fumarase/aspartase (N-terminal domain)"/>
    <property type="match status" value="1"/>
</dbReference>
<comment type="subcellular location">
    <subcellularLocation>
        <location evidence="4">Cytoplasm</location>
    </subcellularLocation>
</comment>
<dbReference type="GO" id="GO:0005737">
    <property type="term" value="C:cytoplasm"/>
    <property type="evidence" value="ECO:0007669"/>
    <property type="project" value="UniProtKB-SubCell"/>
</dbReference>
<protein>
    <recommendedName>
        <fullName evidence="4">Fumarate hydratase class II</fullName>
        <shortName evidence="4">Fumarase C</shortName>
        <ecNumber evidence="4">4.2.1.2</ecNumber>
    </recommendedName>
    <alternativeName>
        <fullName evidence="4">Aerobic fumarase</fullName>
    </alternativeName>
    <alternativeName>
        <fullName evidence="4">Iron-independent fumarase</fullName>
    </alternativeName>
</protein>
<comment type="subunit">
    <text evidence="4">Homotetramer.</text>
</comment>
<dbReference type="FunFam" id="1.20.200.10:FF:000001">
    <property type="entry name" value="Fumarate hydratase, mitochondrial"/>
    <property type="match status" value="1"/>
</dbReference>